<feature type="transmembrane region" description="Helical" evidence="8">
    <location>
        <begin position="627"/>
        <end position="649"/>
    </location>
</feature>
<keyword evidence="3" id="KW-0813">Transport</keyword>
<sequence length="907" mass="100147">MQHIGVLCAVLCFLIWGFFPVYWKQLAAIPAVQLALHRIVWSFLMLLLYILGTRQWSAFKAAISSWKVLGIYAASSIFILTNWLLFVWAINAGYIVEGSLGYFINPIINVIFGVVLLKERLRRWQWVAIAIAFVGVLVVAIAYAKFPWIAITLALTFAIYGYIKKLAPLSALHGLTLECMLLFAPSVVYLIVVECNGSGAFGHVDTASTLLLVGGGLVTIAPLLLFATAAPRISLSLLGITQYIAPSVQFILGVFLYHEDFSLFKLIGFVLVWLALVIYSTEGIIVHQKEKAKDDVVVTPVDRQLDDISALQLAMHRIVWSFFVLVLVLLCTRQWSSFTSAALTRYNVVIYTISAAMIFTNWLLFVWAVNAGHVVETSLGYFINPLVNVLLGVAFLHERLRVGQWVSLAVAAAGVLVVALAYGKFPWIAVSLAASFGLYGLVKKKAPLNALYGLTLETGVLVLPSLAYLVVVQANGSAAFLHVDAVKTVLMLLAGIVTIIPLLLFSSAAQRIPLSLLGILQYVCPSLQFLVGVLVYHEPFSTHKLIGFVLVWLALVIFTAEGFWWHRRVRSDETSTPSPLTETNYIEISKSSDEKQGIICALGAFTMWGFFPIYWKQLPDVPDIQVAVHRVFWSGLILIAMIFGTCQWRAFRAAAFTRRNFMIYGIAIVLLTGNFFIYVFATKSNRIIELSLGYFINPMVNAALGRVFLKEHLTKWQWVALGIALVGVLIPTIAYGKFPYLAITLAVTSGLYNLAKKMAPLDSFHGLTLETSLMLVPAAIFLLVVNGSGTGAFGHSDTKTDLLLVGTGVITILPLLLFAKAAPVIPMALMGILQYICPTITFLIGLFIYHEPFTTTKLIGFIVIWIALIVFTSDSIRTYRQPPKPSMEADVVTSPSFGYKRQDEQNV</sequence>
<feature type="transmembrane region" description="Helical" evidence="8">
    <location>
        <begin position="100"/>
        <end position="117"/>
    </location>
</feature>
<proteinExistence type="inferred from homology"/>
<dbReference type="GO" id="GO:0005886">
    <property type="term" value="C:plasma membrane"/>
    <property type="evidence" value="ECO:0007669"/>
    <property type="project" value="UniProtKB-SubCell"/>
</dbReference>
<organism evidence="10 11">
    <name type="scientific">Achlya hypogyna</name>
    <name type="common">Oomycete</name>
    <name type="synonym">Protoachlya hypogyna</name>
    <dbReference type="NCBI Taxonomy" id="1202772"/>
    <lineage>
        <taxon>Eukaryota</taxon>
        <taxon>Sar</taxon>
        <taxon>Stramenopiles</taxon>
        <taxon>Oomycota</taxon>
        <taxon>Saprolegniomycetes</taxon>
        <taxon>Saprolegniales</taxon>
        <taxon>Achlyaceae</taxon>
        <taxon>Achlya</taxon>
    </lineage>
</organism>
<feature type="transmembrane region" description="Helical" evidence="8">
    <location>
        <begin position="235"/>
        <end position="257"/>
    </location>
</feature>
<evidence type="ECO:0000256" key="8">
    <source>
        <dbReference type="SAM" id="Phobius"/>
    </source>
</evidence>
<evidence type="ECO:0000256" key="6">
    <source>
        <dbReference type="ARBA" id="ARBA00022989"/>
    </source>
</evidence>
<feature type="transmembrane region" description="Helical" evidence="8">
    <location>
        <begin position="5"/>
        <end position="23"/>
    </location>
</feature>
<gene>
    <name evidence="10" type="ORF">ACHHYP_09748</name>
</gene>
<feature type="transmembrane region" description="Helical" evidence="8">
    <location>
        <begin position="545"/>
        <end position="565"/>
    </location>
</feature>
<keyword evidence="11" id="KW-1185">Reference proteome</keyword>
<feature type="transmembrane region" description="Helical" evidence="8">
    <location>
        <begin position="716"/>
        <end position="734"/>
    </location>
</feature>
<feature type="transmembrane region" description="Helical" evidence="8">
    <location>
        <begin position="485"/>
        <end position="505"/>
    </location>
</feature>
<name>A0A1V9YMN3_ACHHY</name>
<evidence type="ECO:0000256" key="1">
    <source>
        <dbReference type="ARBA" id="ARBA00004651"/>
    </source>
</evidence>
<feature type="domain" description="EamA" evidence="9">
    <location>
        <begin position="303"/>
        <end position="419"/>
    </location>
</feature>
<feature type="transmembrane region" description="Helical" evidence="8">
    <location>
        <begin position="71"/>
        <end position="94"/>
    </location>
</feature>
<keyword evidence="7 8" id="KW-0472">Membrane</keyword>
<dbReference type="SUPFAM" id="SSF103481">
    <property type="entry name" value="Multidrug resistance efflux transporter EmrE"/>
    <property type="match status" value="6"/>
</dbReference>
<dbReference type="PANTHER" id="PTHR22911:SF137">
    <property type="entry name" value="SOLUTE CARRIER FAMILY 35 MEMBER G2-RELATED"/>
    <property type="match status" value="1"/>
</dbReference>
<feature type="transmembrane region" description="Helical" evidence="8">
    <location>
        <begin position="831"/>
        <end position="850"/>
    </location>
</feature>
<dbReference type="InterPro" id="IPR004626">
    <property type="entry name" value="RarD"/>
</dbReference>
<feature type="transmembrane region" description="Helical" evidence="8">
    <location>
        <begin position="687"/>
        <end position="709"/>
    </location>
</feature>
<dbReference type="InterPro" id="IPR000620">
    <property type="entry name" value="EamA_dom"/>
</dbReference>
<feature type="transmembrane region" description="Helical" evidence="8">
    <location>
        <begin position="124"/>
        <end position="142"/>
    </location>
</feature>
<feature type="transmembrane region" description="Helical" evidence="8">
    <location>
        <begin position="661"/>
        <end position="681"/>
    </location>
</feature>
<feature type="transmembrane region" description="Helical" evidence="8">
    <location>
        <begin position="379"/>
        <end position="396"/>
    </location>
</feature>
<dbReference type="PANTHER" id="PTHR22911">
    <property type="entry name" value="ACYL-MALONYL CONDENSING ENZYME-RELATED"/>
    <property type="match status" value="1"/>
</dbReference>
<feature type="transmembrane region" description="Helical" evidence="8">
    <location>
        <begin position="148"/>
        <end position="163"/>
    </location>
</feature>
<comment type="similarity">
    <text evidence="2">Belongs to the EamA transporter family.</text>
</comment>
<dbReference type="AlphaFoldDB" id="A0A1V9YMN3"/>
<accession>A0A1V9YMN3</accession>
<feature type="domain" description="EamA" evidence="9">
    <location>
        <begin position="597"/>
        <end position="730"/>
    </location>
</feature>
<feature type="transmembrane region" description="Helical" evidence="8">
    <location>
        <begin position="856"/>
        <end position="876"/>
    </location>
</feature>
<evidence type="ECO:0000256" key="2">
    <source>
        <dbReference type="ARBA" id="ARBA00007362"/>
    </source>
</evidence>
<feature type="transmembrane region" description="Helical" evidence="8">
    <location>
        <begin position="767"/>
        <end position="790"/>
    </location>
</feature>
<feature type="domain" description="EamA" evidence="9">
    <location>
        <begin position="4"/>
        <end position="140"/>
    </location>
</feature>
<evidence type="ECO:0000259" key="9">
    <source>
        <dbReference type="Pfam" id="PF00892"/>
    </source>
</evidence>
<feature type="transmembrane region" description="Helical" evidence="8">
    <location>
        <begin position="348"/>
        <end position="367"/>
    </location>
</feature>
<feature type="transmembrane region" description="Helical" evidence="8">
    <location>
        <begin position="512"/>
        <end position="533"/>
    </location>
</feature>
<feature type="transmembrane region" description="Helical" evidence="8">
    <location>
        <begin position="29"/>
        <end position="51"/>
    </location>
</feature>
<feature type="transmembrane region" description="Helical" evidence="8">
    <location>
        <begin position="408"/>
        <end position="439"/>
    </location>
</feature>
<protein>
    <recommendedName>
        <fullName evidence="9">EamA domain-containing protein</fullName>
    </recommendedName>
</protein>
<feature type="transmembrane region" description="Helical" evidence="8">
    <location>
        <begin position="263"/>
        <end position="281"/>
    </location>
</feature>
<evidence type="ECO:0000313" key="10">
    <source>
        <dbReference type="EMBL" id="OQR86942.1"/>
    </source>
</evidence>
<feature type="transmembrane region" description="Helical" evidence="8">
    <location>
        <begin position="597"/>
        <end position="615"/>
    </location>
</feature>
<dbReference type="Proteomes" id="UP000243579">
    <property type="component" value="Unassembled WGS sequence"/>
</dbReference>
<dbReference type="EMBL" id="JNBR01001475">
    <property type="protein sequence ID" value="OQR86942.1"/>
    <property type="molecule type" value="Genomic_DNA"/>
</dbReference>
<feature type="transmembrane region" description="Helical" evidence="8">
    <location>
        <begin position="451"/>
        <end position="473"/>
    </location>
</feature>
<dbReference type="InterPro" id="IPR037185">
    <property type="entry name" value="EmrE-like"/>
</dbReference>
<evidence type="ECO:0000313" key="11">
    <source>
        <dbReference type="Proteomes" id="UP000243579"/>
    </source>
</evidence>
<evidence type="ECO:0000256" key="5">
    <source>
        <dbReference type="ARBA" id="ARBA00022692"/>
    </source>
</evidence>
<dbReference type="OrthoDB" id="10437080at2759"/>
<comment type="caution">
    <text evidence="10">The sequence shown here is derived from an EMBL/GenBank/DDBJ whole genome shotgun (WGS) entry which is preliminary data.</text>
</comment>
<keyword evidence="5 8" id="KW-0812">Transmembrane</keyword>
<feature type="transmembrane region" description="Helical" evidence="8">
    <location>
        <begin position="175"/>
        <end position="192"/>
    </location>
</feature>
<keyword evidence="6 8" id="KW-1133">Transmembrane helix</keyword>
<evidence type="ECO:0000256" key="3">
    <source>
        <dbReference type="ARBA" id="ARBA00022448"/>
    </source>
</evidence>
<keyword evidence="4" id="KW-1003">Cell membrane</keyword>
<reference evidence="10 11" key="1">
    <citation type="journal article" date="2014" name="Genome Biol. Evol.">
        <title>The secreted proteins of Achlya hypogyna and Thraustotheca clavata identify the ancestral oomycete secretome and reveal gene acquisitions by horizontal gene transfer.</title>
        <authorList>
            <person name="Misner I."/>
            <person name="Blouin N."/>
            <person name="Leonard G."/>
            <person name="Richards T.A."/>
            <person name="Lane C.E."/>
        </authorList>
    </citation>
    <scope>NUCLEOTIDE SEQUENCE [LARGE SCALE GENOMIC DNA]</scope>
    <source>
        <strain evidence="10 11">ATCC 48635</strain>
    </source>
</reference>
<dbReference type="Pfam" id="PF00892">
    <property type="entry name" value="EamA"/>
    <property type="match status" value="3"/>
</dbReference>
<feature type="transmembrane region" description="Helical" evidence="8">
    <location>
        <begin position="802"/>
        <end position="819"/>
    </location>
</feature>
<comment type="subcellular location">
    <subcellularLocation>
        <location evidence="1">Cell membrane</location>
        <topology evidence="1">Multi-pass membrane protein</topology>
    </subcellularLocation>
</comment>
<feature type="transmembrane region" description="Helical" evidence="8">
    <location>
        <begin position="207"/>
        <end position="228"/>
    </location>
</feature>
<feature type="transmembrane region" description="Helical" evidence="8">
    <location>
        <begin position="318"/>
        <end position="336"/>
    </location>
</feature>
<evidence type="ECO:0000256" key="7">
    <source>
        <dbReference type="ARBA" id="ARBA00023136"/>
    </source>
</evidence>
<evidence type="ECO:0000256" key="4">
    <source>
        <dbReference type="ARBA" id="ARBA00022475"/>
    </source>
</evidence>
<dbReference type="NCBIfam" id="TIGR00688">
    <property type="entry name" value="rarD"/>
    <property type="match status" value="3"/>
</dbReference>